<keyword evidence="2" id="KW-1185">Reference proteome</keyword>
<comment type="caution">
    <text evidence="1">The sequence shown here is derived from an EMBL/GenBank/DDBJ whole genome shotgun (WGS) entry which is preliminary data.</text>
</comment>
<proteinExistence type="predicted"/>
<accession>A0A5N5W6D5</accession>
<name>A0A5N5W6D5_STRMB</name>
<dbReference type="AlphaFoldDB" id="A0A5N5W6D5"/>
<dbReference type="Proteomes" id="UP000327000">
    <property type="component" value="Unassembled WGS sequence"/>
</dbReference>
<gene>
    <name evidence="1" type="ORF">FRZ00_20075</name>
</gene>
<organism evidence="1 2">
    <name type="scientific">Streptomyces mobaraensis</name>
    <name type="common">Streptoverticillium mobaraense</name>
    <dbReference type="NCBI Taxonomy" id="35621"/>
    <lineage>
        <taxon>Bacteria</taxon>
        <taxon>Bacillati</taxon>
        <taxon>Actinomycetota</taxon>
        <taxon>Actinomycetes</taxon>
        <taxon>Kitasatosporales</taxon>
        <taxon>Streptomycetaceae</taxon>
        <taxon>Streptomyces</taxon>
    </lineage>
</organism>
<evidence type="ECO:0000313" key="2">
    <source>
        <dbReference type="Proteomes" id="UP000327000"/>
    </source>
</evidence>
<dbReference type="OrthoDB" id="4557493at2"/>
<dbReference type="EMBL" id="VOKX01000040">
    <property type="protein sequence ID" value="KAB7841608.1"/>
    <property type="molecule type" value="Genomic_DNA"/>
</dbReference>
<evidence type="ECO:0000313" key="1">
    <source>
        <dbReference type="EMBL" id="KAB7841608.1"/>
    </source>
</evidence>
<protein>
    <submittedName>
        <fullName evidence="1">Uncharacterized protein</fullName>
    </submittedName>
</protein>
<sequence>MEAIWTSAVAVVGTLLGSVITHVLQRRVSERGESFARSEALRRERMATYSAFAEAMEDYRHGQADRWYSGREAPGTEAYVAARDEAHRRRTAARQALYRVRLLTDDAEVNAAAERAYASTWEISTARDQSARDALDARARRAIEEFVSRAAPLVR</sequence>
<reference evidence="1 2" key="1">
    <citation type="journal article" date="2019" name="Microb. Cell Fact.">
        <title>Exploring novel herbicidin analogues by transcriptional regulator overexpression and MS/MS molecular networking.</title>
        <authorList>
            <person name="Shi Y."/>
            <person name="Gu R."/>
            <person name="Li Y."/>
            <person name="Wang X."/>
            <person name="Ren W."/>
            <person name="Li X."/>
            <person name="Wang L."/>
            <person name="Xie Y."/>
            <person name="Hong B."/>
        </authorList>
    </citation>
    <scope>NUCLEOTIDE SEQUENCE [LARGE SCALE GENOMIC DNA]</scope>
    <source>
        <strain evidence="1 2">US-43</strain>
    </source>
</reference>
<dbReference type="RefSeq" id="WP_040891657.1">
    <property type="nucleotide sequence ID" value="NZ_JBFADJ010000027.1"/>
</dbReference>